<comment type="caution">
    <text evidence="11">The sequence shown here is derived from an EMBL/GenBank/DDBJ whole genome shotgun (WGS) entry which is preliminary data.</text>
</comment>
<dbReference type="PROSITE" id="PS00409">
    <property type="entry name" value="PROKAR_NTER_METHYL"/>
    <property type="match status" value="1"/>
</dbReference>
<dbReference type="PANTHER" id="PTHR38779">
    <property type="entry name" value="TYPE II SECRETION SYSTEM PROTEIN I-RELATED"/>
    <property type="match status" value="1"/>
</dbReference>
<comment type="PTM">
    <text evidence="9">Cleaved by prepilin peptidase.</text>
</comment>
<evidence type="ECO:0000256" key="1">
    <source>
        <dbReference type="ARBA" id="ARBA00004377"/>
    </source>
</evidence>
<evidence type="ECO:0000256" key="5">
    <source>
        <dbReference type="ARBA" id="ARBA00022519"/>
    </source>
</evidence>
<dbReference type="Gene3D" id="3.30.1300.30">
    <property type="entry name" value="GSPII I/J protein-like"/>
    <property type="match status" value="1"/>
</dbReference>
<dbReference type="GO" id="GO:0005886">
    <property type="term" value="C:plasma membrane"/>
    <property type="evidence" value="ECO:0007669"/>
    <property type="project" value="UniProtKB-SubCell"/>
</dbReference>
<evidence type="ECO:0000313" key="12">
    <source>
        <dbReference type="Proteomes" id="UP000241346"/>
    </source>
</evidence>
<dbReference type="GO" id="GO:0015627">
    <property type="term" value="C:type II protein secretion system complex"/>
    <property type="evidence" value="ECO:0007669"/>
    <property type="project" value="UniProtKB-UniRule"/>
</dbReference>
<dbReference type="OrthoDB" id="6121517at2"/>
<keyword evidence="7" id="KW-1133">Transmembrane helix</keyword>
<dbReference type="RefSeq" id="WP_107300268.1">
    <property type="nucleotide sequence ID" value="NZ_JAHVIB010000021.1"/>
</dbReference>
<evidence type="ECO:0000256" key="3">
    <source>
        <dbReference type="ARBA" id="ARBA00022475"/>
    </source>
</evidence>
<comment type="similarity">
    <text evidence="2 9">Belongs to the GSP I family.</text>
</comment>
<reference evidence="11 12" key="1">
    <citation type="submission" date="2018-03" db="EMBL/GenBank/DDBJ databases">
        <title>Whole genome sequencing of Histamine producing bacteria.</title>
        <authorList>
            <person name="Butler K."/>
        </authorList>
    </citation>
    <scope>NUCLEOTIDE SEQUENCE [LARGE SCALE GENOMIC DNA]</scope>
    <source>
        <strain evidence="11 12">DSM 19138</strain>
    </source>
</reference>
<evidence type="ECO:0000256" key="2">
    <source>
        <dbReference type="ARBA" id="ARBA00008358"/>
    </source>
</evidence>
<sequence>MKLLSPSPKRNRGLTLLEVLVALAVFATAALSVMKAVSQHLNTLGYLEEKTFAAMVADNEMAKIRLSGEIPTTAKRGKSELAGREWYWSITSTQTADGFLRALDVTVTTDEARKQSVVTLRTYVEN</sequence>
<comment type="subunit">
    <text evidence="9">Type II secretion is composed of four main components: the outer membrane complex, the inner membrane complex, the cytoplasmic secretion ATPase and the periplasm-spanning pseudopilus.</text>
</comment>
<organism evidence="11 12">
    <name type="scientific">Photobacterium rosenbergii</name>
    <dbReference type="NCBI Taxonomy" id="294936"/>
    <lineage>
        <taxon>Bacteria</taxon>
        <taxon>Pseudomonadati</taxon>
        <taxon>Pseudomonadota</taxon>
        <taxon>Gammaproteobacteria</taxon>
        <taxon>Vibrionales</taxon>
        <taxon>Vibrionaceae</taxon>
        <taxon>Photobacterium</taxon>
    </lineage>
</organism>
<evidence type="ECO:0000256" key="9">
    <source>
        <dbReference type="RuleBase" id="RU368030"/>
    </source>
</evidence>
<dbReference type="Proteomes" id="UP000241346">
    <property type="component" value="Unassembled WGS sequence"/>
</dbReference>
<comment type="subcellular location">
    <subcellularLocation>
        <location evidence="1 9">Cell inner membrane</location>
        <topology evidence="1 9">Single-pass membrane protein</topology>
    </subcellularLocation>
</comment>
<dbReference type="PANTHER" id="PTHR38779:SF2">
    <property type="entry name" value="TYPE II SECRETION SYSTEM PROTEIN I-RELATED"/>
    <property type="match status" value="1"/>
</dbReference>
<keyword evidence="5 9" id="KW-0997">Cell inner membrane</keyword>
<dbReference type="InterPro" id="IPR010052">
    <property type="entry name" value="T2SS_protein-GspI"/>
</dbReference>
<evidence type="ECO:0000256" key="7">
    <source>
        <dbReference type="ARBA" id="ARBA00022989"/>
    </source>
</evidence>
<dbReference type="NCBIfam" id="TIGR02532">
    <property type="entry name" value="IV_pilin_GFxxxE"/>
    <property type="match status" value="1"/>
</dbReference>
<evidence type="ECO:0000256" key="6">
    <source>
        <dbReference type="ARBA" id="ARBA00022692"/>
    </source>
</evidence>
<feature type="domain" description="Type II secretion system protein GspI C-terminal" evidence="10">
    <location>
        <begin position="47"/>
        <end position="124"/>
    </location>
</feature>
<dbReference type="SUPFAM" id="SSF54523">
    <property type="entry name" value="Pili subunits"/>
    <property type="match status" value="1"/>
</dbReference>
<dbReference type="InterPro" id="IPR003413">
    <property type="entry name" value="T2SS_GspI_C"/>
</dbReference>
<evidence type="ECO:0000256" key="4">
    <source>
        <dbReference type="ARBA" id="ARBA00022481"/>
    </source>
</evidence>
<keyword evidence="3" id="KW-1003">Cell membrane</keyword>
<proteinExistence type="inferred from homology"/>
<protein>
    <recommendedName>
        <fullName evidence="9">Type II secretion system protein I</fullName>
        <shortName evidence="9">T2SS minor pseudopilin I</shortName>
    </recommendedName>
</protein>
<keyword evidence="8" id="KW-0472">Membrane</keyword>
<gene>
    <name evidence="11" type="primary">gspI</name>
    <name evidence="11" type="ORF">C9J01_21855</name>
</gene>
<keyword evidence="4 9" id="KW-0488">Methylation</keyword>
<dbReference type="InterPro" id="IPR012902">
    <property type="entry name" value="N_methyl_site"/>
</dbReference>
<comment type="function">
    <text evidence="9">Component of the type II secretion system required for the energy-dependent secretion of extracellular factors such as proteases and toxins from the periplasm.</text>
</comment>
<dbReference type="NCBIfam" id="TIGR01707">
    <property type="entry name" value="gspI"/>
    <property type="match status" value="1"/>
</dbReference>
<dbReference type="InterPro" id="IPR045584">
    <property type="entry name" value="Pilin-like"/>
</dbReference>
<evidence type="ECO:0000259" key="10">
    <source>
        <dbReference type="Pfam" id="PF02501"/>
    </source>
</evidence>
<dbReference type="Pfam" id="PF07963">
    <property type="entry name" value="N_methyl"/>
    <property type="match status" value="1"/>
</dbReference>
<name>A0A2T3N7K2_9GAMM</name>
<dbReference type="EMBL" id="PYMB01000017">
    <property type="protein sequence ID" value="PSW09013.1"/>
    <property type="molecule type" value="Genomic_DNA"/>
</dbReference>
<dbReference type="Pfam" id="PF02501">
    <property type="entry name" value="T2SSI"/>
    <property type="match status" value="1"/>
</dbReference>
<dbReference type="GO" id="GO:0015628">
    <property type="term" value="P:protein secretion by the type II secretion system"/>
    <property type="evidence" value="ECO:0007669"/>
    <property type="project" value="UniProtKB-UniRule"/>
</dbReference>
<accession>A0A2T3N7K2</accession>
<evidence type="ECO:0000256" key="8">
    <source>
        <dbReference type="ARBA" id="ARBA00023136"/>
    </source>
</evidence>
<dbReference type="AlphaFoldDB" id="A0A2T3N7K2"/>
<evidence type="ECO:0000313" key="11">
    <source>
        <dbReference type="EMBL" id="PSW09013.1"/>
    </source>
</evidence>
<keyword evidence="6" id="KW-0812">Transmembrane</keyword>